<dbReference type="SUPFAM" id="SSF55874">
    <property type="entry name" value="ATPase domain of HSP90 chaperone/DNA topoisomerase II/histidine kinase"/>
    <property type="match status" value="1"/>
</dbReference>
<dbReference type="InterPro" id="IPR005467">
    <property type="entry name" value="His_kinase_dom"/>
</dbReference>
<evidence type="ECO:0000256" key="3">
    <source>
        <dbReference type="ARBA" id="ARBA00022553"/>
    </source>
</evidence>
<evidence type="ECO:0000313" key="6">
    <source>
        <dbReference type="EMBL" id="EHQ30328.1"/>
    </source>
</evidence>
<dbReference type="CDD" id="cd00082">
    <property type="entry name" value="HisKA"/>
    <property type="match status" value="1"/>
</dbReference>
<evidence type="ECO:0000259" key="5">
    <source>
        <dbReference type="PROSITE" id="PS50109"/>
    </source>
</evidence>
<dbReference type="SMART" id="SM00387">
    <property type="entry name" value="HATPase_c"/>
    <property type="match status" value="1"/>
</dbReference>
<dbReference type="EMBL" id="CM001403">
    <property type="protein sequence ID" value="EHQ30328.1"/>
    <property type="molecule type" value="Genomic_DNA"/>
</dbReference>
<keyword evidence="6" id="KW-0808">Transferase</keyword>
<dbReference type="InterPro" id="IPR003661">
    <property type="entry name" value="HisK_dim/P_dom"/>
</dbReference>
<dbReference type="InterPro" id="IPR036890">
    <property type="entry name" value="HATPase_C_sf"/>
</dbReference>
<dbReference type="HOGENOM" id="CLU_000445_114_81_10"/>
<keyword evidence="6" id="KW-0418">Kinase</keyword>
<dbReference type="PANTHER" id="PTHR43065:SF48">
    <property type="entry name" value="HISTIDINE KINASE"/>
    <property type="match status" value="1"/>
</dbReference>
<accession>H1Y3R6</accession>
<dbReference type="Gene3D" id="1.10.287.130">
    <property type="match status" value="1"/>
</dbReference>
<dbReference type="eggNOG" id="COG2905">
    <property type="taxonomic scope" value="Bacteria"/>
</dbReference>
<dbReference type="RefSeq" id="WP_008511962.1">
    <property type="nucleotide sequence ID" value="NZ_CM001403.1"/>
</dbReference>
<dbReference type="PROSITE" id="PS50109">
    <property type="entry name" value="HIS_KIN"/>
    <property type="match status" value="1"/>
</dbReference>
<dbReference type="Pfam" id="PF02518">
    <property type="entry name" value="HATPase_c"/>
    <property type="match status" value="1"/>
</dbReference>
<evidence type="ECO:0000256" key="1">
    <source>
        <dbReference type="ARBA" id="ARBA00000085"/>
    </source>
</evidence>
<dbReference type="Proteomes" id="UP000002774">
    <property type="component" value="Chromosome"/>
</dbReference>
<evidence type="ECO:0000256" key="2">
    <source>
        <dbReference type="ARBA" id="ARBA00012438"/>
    </source>
</evidence>
<protein>
    <recommendedName>
        <fullName evidence="2">histidine kinase</fullName>
        <ecNumber evidence="2">2.7.13.3</ecNumber>
    </recommendedName>
</protein>
<dbReference type="PRINTS" id="PR00344">
    <property type="entry name" value="BCTRLSENSOR"/>
</dbReference>
<evidence type="ECO:0000313" key="7">
    <source>
        <dbReference type="Proteomes" id="UP000002774"/>
    </source>
</evidence>
<keyword evidence="7" id="KW-1185">Reference proteome</keyword>
<proteinExistence type="predicted"/>
<dbReference type="PANTHER" id="PTHR43065">
    <property type="entry name" value="SENSOR HISTIDINE KINASE"/>
    <property type="match status" value="1"/>
</dbReference>
<dbReference type="InterPro" id="IPR018490">
    <property type="entry name" value="cNMP-bd_dom_sf"/>
</dbReference>
<dbReference type="CDD" id="cd00038">
    <property type="entry name" value="CAP_ED"/>
    <property type="match status" value="1"/>
</dbReference>
<dbReference type="STRING" id="714943.Mucpa_6272"/>
<feature type="domain" description="Histidine kinase" evidence="5">
    <location>
        <begin position="291"/>
        <end position="466"/>
    </location>
</feature>
<dbReference type="AlphaFoldDB" id="H1Y3R6"/>
<dbReference type="SUPFAM" id="SSF51206">
    <property type="entry name" value="cAMP-binding domain-like"/>
    <property type="match status" value="1"/>
</dbReference>
<keyword evidence="3" id="KW-0597">Phosphoprotein</keyword>
<organism evidence="6 7">
    <name type="scientific">Mucilaginibacter paludis DSM 18603</name>
    <dbReference type="NCBI Taxonomy" id="714943"/>
    <lineage>
        <taxon>Bacteria</taxon>
        <taxon>Pseudomonadati</taxon>
        <taxon>Bacteroidota</taxon>
        <taxon>Sphingobacteriia</taxon>
        <taxon>Sphingobacteriales</taxon>
        <taxon>Sphingobacteriaceae</taxon>
        <taxon>Mucilaginibacter</taxon>
    </lineage>
</organism>
<dbReference type="PROSITE" id="PS50042">
    <property type="entry name" value="CNMP_BINDING_3"/>
    <property type="match status" value="1"/>
</dbReference>
<dbReference type="InterPro" id="IPR003594">
    <property type="entry name" value="HATPase_dom"/>
</dbReference>
<name>H1Y3R6_9SPHI</name>
<reference evidence="6" key="1">
    <citation type="submission" date="2011-09" db="EMBL/GenBank/DDBJ databases">
        <title>The permanent draft genome of Mucilaginibacter paludis DSM 18603.</title>
        <authorList>
            <consortium name="US DOE Joint Genome Institute (JGI-PGF)"/>
            <person name="Lucas S."/>
            <person name="Han J."/>
            <person name="Lapidus A."/>
            <person name="Bruce D."/>
            <person name="Goodwin L."/>
            <person name="Pitluck S."/>
            <person name="Peters L."/>
            <person name="Kyrpides N."/>
            <person name="Mavromatis K."/>
            <person name="Ivanova N."/>
            <person name="Mikhailova N."/>
            <person name="Held B."/>
            <person name="Detter J.C."/>
            <person name="Tapia R."/>
            <person name="Han C."/>
            <person name="Land M."/>
            <person name="Hauser L."/>
            <person name="Markowitz V."/>
            <person name="Cheng J.-F."/>
            <person name="Hugenholtz P."/>
            <person name="Woyke T."/>
            <person name="Wu D."/>
            <person name="Tindall B."/>
            <person name="Brambilla E."/>
            <person name="Klenk H.-P."/>
            <person name="Eisen J.A."/>
        </authorList>
    </citation>
    <scope>NUCLEOTIDE SEQUENCE [LARGE SCALE GENOMIC DNA]</scope>
    <source>
        <strain evidence="6">DSM 18603</strain>
    </source>
</reference>
<dbReference type="Pfam" id="PF00027">
    <property type="entry name" value="cNMP_binding"/>
    <property type="match status" value="1"/>
</dbReference>
<dbReference type="InterPro" id="IPR014710">
    <property type="entry name" value="RmlC-like_jellyroll"/>
</dbReference>
<dbReference type="GO" id="GO:0000155">
    <property type="term" value="F:phosphorelay sensor kinase activity"/>
    <property type="evidence" value="ECO:0007669"/>
    <property type="project" value="InterPro"/>
</dbReference>
<dbReference type="InterPro" id="IPR000595">
    <property type="entry name" value="cNMP-bd_dom"/>
</dbReference>
<dbReference type="InterPro" id="IPR004358">
    <property type="entry name" value="Sig_transdc_His_kin-like_C"/>
</dbReference>
<comment type="catalytic activity">
    <reaction evidence="1">
        <text>ATP + protein L-histidine = ADP + protein N-phospho-L-histidine.</text>
        <dbReference type="EC" id="2.7.13.3"/>
    </reaction>
</comment>
<gene>
    <name evidence="6" type="ORF">Mucpa_6272</name>
</gene>
<dbReference type="eggNOG" id="COG4191">
    <property type="taxonomic scope" value="Bacteria"/>
</dbReference>
<dbReference type="Gene3D" id="3.30.565.10">
    <property type="entry name" value="Histidine kinase-like ATPase, C-terminal domain"/>
    <property type="match status" value="1"/>
</dbReference>
<sequence>MIKVTTSWLQTIDLLQDVPVVQLQWLIDNSKHHIIKDGDFLFKTDSPIDATHFVVSGRIKLFLVTNNETRQITTLEPKAIAGYLPYSRGKIAVAYAEANGDVQLMSLPIEKSKELITNYFELTQSLVHVMTTRVRDFTALQQQNEKMMALGKLSAGLAHELNNPASAVVRGSASLKQHLQLIPDRFKDVISIRMSPEEVDKVNDLMFAVLNKTDKPVLTMMQRSQQEDDMVDWMERYDVKCSTDIAENLVDYGFKLADLDAFKDHIPESYISPVFNWINSNLVIEKMVGDIEDASRRIGKLVDSVKTFTHMDQGSDKQFADIHNGIRNTLTMLQYKIRKGNIDLIENFDLELPMVKAMIGELNQVWTNLIDNAIDAMEVNGKGILEIRTERDGAFVQVSIIDNGPGVPEQIRTRIFEPFFTTKEIGKGTGLGLDVVMQIVKQHHGEIKVKSTPGNTAFVVCFPING</sequence>
<dbReference type="EC" id="2.7.13.3" evidence="2"/>
<evidence type="ECO:0000259" key="4">
    <source>
        <dbReference type="PROSITE" id="PS50042"/>
    </source>
</evidence>
<dbReference type="OrthoDB" id="9806995at2"/>
<feature type="domain" description="Cyclic nucleotide-binding" evidence="4">
    <location>
        <begin position="14"/>
        <end position="116"/>
    </location>
</feature>
<dbReference type="Gene3D" id="2.60.120.10">
    <property type="entry name" value="Jelly Rolls"/>
    <property type="match status" value="1"/>
</dbReference>